<gene>
    <name evidence="1" type="ORF">RHMOL_Rhmol05G0185800</name>
</gene>
<comment type="caution">
    <text evidence="1">The sequence shown here is derived from an EMBL/GenBank/DDBJ whole genome shotgun (WGS) entry which is preliminary data.</text>
</comment>
<dbReference type="EMBL" id="CM046392">
    <property type="protein sequence ID" value="KAI8555609.1"/>
    <property type="molecule type" value="Genomic_DNA"/>
</dbReference>
<proteinExistence type="predicted"/>
<dbReference type="Proteomes" id="UP001062846">
    <property type="component" value="Chromosome 5"/>
</dbReference>
<reference evidence="1" key="1">
    <citation type="submission" date="2022-02" db="EMBL/GenBank/DDBJ databases">
        <title>Plant Genome Project.</title>
        <authorList>
            <person name="Zhang R.-G."/>
        </authorList>
    </citation>
    <scope>NUCLEOTIDE SEQUENCE</scope>
    <source>
        <strain evidence="1">AT1</strain>
    </source>
</reference>
<accession>A0ACC0NS30</accession>
<sequence length="72" mass="8154">MAFLRLLCLYLKSLNGLGRIAQAQVSRITFISCLWLLQFIFFGVNGILGSFKVVPEVSLRLFVLFLMPFEPG</sequence>
<evidence type="ECO:0000313" key="2">
    <source>
        <dbReference type="Proteomes" id="UP001062846"/>
    </source>
</evidence>
<protein>
    <submittedName>
        <fullName evidence="1">Uncharacterized protein</fullName>
    </submittedName>
</protein>
<organism evidence="1 2">
    <name type="scientific">Rhododendron molle</name>
    <name type="common">Chinese azalea</name>
    <name type="synonym">Azalea mollis</name>
    <dbReference type="NCBI Taxonomy" id="49168"/>
    <lineage>
        <taxon>Eukaryota</taxon>
        <taxon>Viridiplantae</taxon>
        <taxon>Streptophyta</taxon>
        <taxon>Embryophyta</taxon>
        <taxon>Tracheophyta</taxon>
        <taxon>Spermatophyta</taxon>
        <taxon>Magnoliopsida</taxon>
        <taxon>eudicotyledons</taxon>
        <taxon>Gunneridae</taxon>
        <taxon>Pentapetalae</taxon>
        <taxon>asterids</taxon>
        <taxon>Ericales</taxon>
        <taxon>Ericaceae</taxon>
        <taxon>Ericoideae</taxon>
        <taxon>Rhodoreae</taxon>
        <taxon>Rhododendron</taxon>
    </lineage>
</organism>
<evidence type="ECO:0000313" key="1">
    <source>
        <dbReference type="EMBL" id="KAI8555609.1"/>
    </source>
</evidence>
<name>A0ACC0NS30_RHOML</name>
<keyword evidence="2" id="KW-1185">Reference proteome</keyword>